<evidence type="ECO:0000313" key="8">
    <source>
        <dbReference type="Proteomes" id="UP000824139"/>
    </source>
</evidence>
<dbReference type="PANTHER" id="PTHR21485">
    <property type="entry name" value="HAD SUPERFAMILY MEMBERS CMAS AND KDSC"/>
    <property type="match status" value="1"/>
</dbReference>
<dbReference type="InterPro" id="IPR006549">
    <property type="entry name" value="HAD-SF_hydro_IIIA"/>
</dbReference>
<dbReference type="Pfam" id="PF08282">
    <property type="entry name" value="Hydrolase_3"/>
    <property type="match status" value="1"/>
</dbReference>
<comment type="caution">
    <text evidence="7">The sequence shown here is derived from an EMBL/GenBank/DDBJ whole genome shotgun (WGS) entry which is preliminary data.</text>
</comment>
<evidence type="ECO:0000313" key="7">
    <source>
        <dbReference type="EMBL" id="HIS82715.1"/>
    </source>
</evidence>
<evidence type="ECO:0000256" key="5">
    <source>
        <dbReference type="ARBA" id="ARBA00022801"/>
    </source>
</evidence>
<evidence type="ECO:0000256" key="2">
    <source>
        <dbReference type="ARBA" id="ARBA00005893"/>
    </source>
</evidence>
<reference evidence="7" key="1">
    <citation type="submission" date="2020-10" db="EMBL/GenBank/DDBJ databases">
        <authorList>
            <person name="Gilroy R."/>
        </authorList>
    </citation>
    <scope>NUCLEOTIDE SEQUENCE</scope>
    <source>
        <strain evidence="7">CHK152-2994</strain>
    </source>
</reference>
<sequence length="163" mass="18433">MAELKLPGTIKMVITDFDGVVTDNCVYISDNGDMSRRLNFMDVMGFSILKKSGYEIGIISGEKNHAIEILSKKFDIKEVHTNIRKKIDVLKEIVEKYSYSQEEYLYIGDDINDLESLKFAKYRITVPHAPDVLKTVEGIQITSRDGGFGAFREVADCLADLKK</sequence>
<keyword evidence="5 7" id="KW-0378">Hydrolase</keyword>
<dbReference type="SFLD" id="SFLDG01136">
    <property type="entry name" value="C1.6:_Phosphoserine_Phosphatas"/>
    <property type="match status" value="1"/>
</dbReference>
<dbReference type="SUPFAM" id="SSF56784">
    <property type="entry name" value="HAD-like"/>
    <property type="match status" value="1"/>
</dbReference>
<dbReference type="SFLD" id="SFLDS00003">
    <property type="entry name" value="Haloacid_Dehalogenase"/>
    <property type="match status" value="1"/>
</dbReference>
<dbReference type="InterPro" id="IPR023214">
    <property type="entry name" value="HAD_sf"/>
</dbReference>
<dbReference type="Proteomes" id="UP000824139">
    <property type="component" value="Unassembled WGS sequence"/>
</dbReference>
<proteinExistence type="inferred from homology"/>
<keyword evidence="4" id="KW-0479">Metal-binding</keyword>
<reference evidence="7" key="2">
    <citation type="journal article" date="2021" name="PeerJ">
        <title>Extensive microbial diversity within the chicken gut microbiome revealed by metagenomics and culture.</title>
        <authorList>
            <person name="Gilroy R."/>
            <person name="Ravi A."/>
            <person name="Getino M."/>
            <person name="Pursley I."/>
            <person name="Horton D.L."/>
            <person name="Alikhan N.F."/>
            <person name="Baker D."/>
            <person name="Gharbi K."/>
            <person name="Hall N."/>
            <person name="Watson M."/>
            <person name="Adriaenssens E.M."/>
            <person name="Foster-Nyarko E."/>
            <person name="Jarju S."/>
            <person name="Secka A."/>
            <person name="Antonio M."/>
            <person name="Oren A."/>
            <person name="Chaudhuri R.R."/>
            <person name="La Ragione R."/>
            <person name="Hildebrand F."/>
            <person name="Pallen M.J."/>
        </authorList>
    </citation>
    <scope>NUCLEOTIDE SEQUENCE</scope>
    <source>
        <strain evidence="7">CHK152-2994</strain>
    </source>
</reference>
<dbReference type="EMBL" id="DVJO01000082">
    <property type="protein sequence ID" value="HIS82715.1"/>
    <property type="molecule type" value="Genomic_DNA"/>
</dbReference>
<gene>
    <name evidence="7" type="ORF">IAD41_03820</name>
</gene>
<dbReference type="GO" id="GO:0016788">
    <property type="term" value="F:hydrolase activity, acting on ester bonds"/>
    <property type="evidence" value="ECO:0007669"/>
    <property type="project" value="InterPro"/>
</dbReference>
<dbReference type="InterPro" id="IPR010023">
    <property type="entry name" value="KdsC_fam"/>
</dbReference>
<keyword evidence="6" id="KW-0460">Magnesium</keyword>
<evidence type="ECO:0000256" key="6">
    <source>
        <dbReference type="ARBA" id="ARBA00022842"/>
    </source>
</evidence>
<dbReference type="GO" id="GO:0046872">
    <property type="term" value="F:metal ion binding"/>
    <property type="evidence" value="ECO:0007669"/>
    <property type="project" value="UniProtKB-KW"/>
</dbReference>
<name>A0A9D1FVE1_9BACT</name>
<dbReference type="InterPro" id="IPR050793">
    <property type="entry name" value="CMP-NeuNAc_synthase"/>
</dbReference>
<comment type="cofactor">
    <cofactor evidence="1">
        <name>Mg(2+)</name>
        <dbReference type="ChEBI" id="CHEBI:18420"/>
    </cofactor>
</comment>
<dbReference type="PANTHER" id="PTHR21485:SF3">
    <property type="entry name" value="N-ACYLNEURAMINATE CYTIDYLYLTRANSFERASE"/>
    <property type="match status" value="1"/>
</dbReference>
<dbReference type="Gene3D" id="3.40.50.1000">
    <property type="entry name" value="HAD superfamily/HAD-like"/>
    <property type="match status" value="1"/>
</dbReference>
<accession>A0A9D1FVE1</accession>
<protein>
    <submittedName>
        <fullName evidence="7">HAD-IIIA family hydrolase</fullName>
    </submittedName>
</protein>
<organism evidence="7 8">
    <name type="scientific">Candidatus Scatenecus faecavium</name>
    <dbReference type="NCBI Taxonomy" id="2840915"/>
    <lineage>
        <taxon>Bacteria</taxon>
        <taxon>Candidatus Scatenecus</taxon>
    </lineage>
</organism>
<evidence type="ECO:0000256" key="4">
    <source>
        <dbReference type="ARBA" id="ARBA00022723"/>
    </source>
</evidence>
<dbReference type="NCBIfam" id="TIGR01662">
    <property type="entry name" value="HAD-SF-IIIA"/>
    <property type="match status" value="1"/>
</dbReference>
<evidence type="ECO:0000256" key="3">
    <source>
        <dbReference type="ARBA" id="ARBA00011881"/>
    </source>
</evidence>
<evidence type="ECO:0000256" key="1">
    <source>
        <dbReference type="ARBA" id="ARBA00001946"/>
    </source>
</evidence>
<dbReference type="AlphaFoldDB" id="A0A9D1FVE1"/>
<dbReference type="InterPro" id="IPR036412">
    <property type="entry name" value="HAD-like_sf"/>
</dbReference>
<dbReference type="SFLD" id="SFLDG01138">
    <property type="entry name" value="C1.6.2:_Deoxy-d-mannose-octulo"/>
    <property type="match status" value="1"/>
</dbReference>
<comment type="similarity">
    <text evidence="2">Belongs to the KdsC family.</text>
</comment>
<comment type="subunit">
    <text evidence="3">Homotetramer.</text>
</comment>
<dbReference type="GO" id="GO:0008781">
    <property type="term" value="F:N-acylneuraminate cytidylyltransferase activity"/>
    <property type="evidence" value="ECO:0007669"/>
    <property type="project" value="TreeGrafter"/>
</dbReference>